<name>A0YB94_9GAMM</name>
<dbReference type="EMBL" id="AAVT01000002">
    <property type="protein sequence ID" value="EAW31824.1"/>
    <property type="molecule type" value="Genomic_DNA"/>
</dbReference>
<dbReference type="STRING" id="247633.GP2143_05220"/>
<keyword evidence="4" id="KW-1185">Reference proteome</keyword>
<reference evidence="3 4" key="1">
    <citation type="journal article" date="2010" name="J. Bacteriol.">
        <title>Genome sequence of the oligotrophic marine Gammaproteobacterium HTCC2143, isolated from the Oregon Coast.</title>
        <authorList>
            <person name="Oh H.M."/>
            <person name="Kang I."/>
            <person name="Ferriera S."/>
            <person name="Giovannoni S.J."/>
            <person name="Cho J.C."/>
        </authorList>
    </citation>
    <scope>NUCLEOTIDE SEQUENCE [LARGE SCALE GENOMIC DNA]</scope>
    <source>
        <strain evidence="3 4">HTCC2143</strain>
    </source>
</reference>
<dbReference type="eggNOG" id="ENOG5033X82">
    <property type="taxonomic scope" value="Bacteria"/>
</dbReference>
<comment type="caution">
    <text evidence="3">The sequence shown here is derived from an EMBL/GenBank/DDBJ whole genome shotgun (WGS) entry which is preliminary data.</text>
</comment>
<gene>
    <name evidence="3" type="ORF">GP2143_05220</name>
</gene>
<dbReference type="Pfam" id="PF07589">
    <property type="entry name" value="PEP-CTERM"/>
    <property type="match status" value="1"/>
</dbReference>
<evidence type="ECO:0000313" key="3">
    <source>
        <dbReference type="EMBL" id="EAW31824.1"/>
    </source>
</evidence>
<dbReference type="InterPro" id="IPR013424">
    <property type="entry name" value="Ice-binding_C"/>
</dbReference>
<protein>
    <submittedName>
        <fullName evidence="3">Uncharacterized protein</fullName>
    </submittedName>
</protein>
<feature type="domain" description="Ice-binding protein C-terminal" evidence="1">
    <location>
        <begin position="277"/>
        <end position="299"/>
    </location>
</feature>
<sequence>MTLISKVIALVGLLTATTGVYALPIHLGSAGEYTLLSAGPGASQTSGFMQLGSKAIIHGNVGGRGFTSLGSGVEIHGQLINGGYVSAAAGVNVSGGRENRNLSYWDLIYRDLLSASDSARLLSGTPLSSITSTTRLFGNGGLSVFNIDGSINLGSGESLTLSGNAADSFIINVSERLKLGSSAAILLDGVSADKVLFNFYGAGSDDAAWNNHLATIVGGAELSGTFIAPRAFWQIGDGAIMNATRVLANGIQGNLQTVRGIEHSVIFPPVNPPPVNVPEPTSLFLLAIGVFALFASRRKLT</sequence>
<evidence type="ECO:0000259" key="2">
    <source>
        <dbReference type="Pfam" id="PF20597"/>
    </source>
</evidence>
<accession>A0YB94</accession>
<dbReference type="Proteomes" id="UP000004931">
    <property type="component" value="Unassembled WGS sequence"/>
</dbReference>
<dbReference type="InterPro" id="IPR026588">
    <property type="entry name" value="Choice_anch_A"/>
</dbReference>
<organism evidence="3 4">
    <name type="scientific">marine gamma proteobacterium HTCC2143</name>
    <dbReference type="NCBI Taxonomy" id="247633"/>
    <lineage>
        <taxon>Bacteria</taxon>
        <taxon>Pseudomonadati</taxon>
        <taxon>Pseudomonadota</taxon>
        <taxon>Gammaproteobacteria</taxon>
        <taxon>Cellvibrionales</taxon>
        <taxon>Spongiibacteraceae</taxon>
        <taxon>BD1-7 clade</taxon>
    </lineage>
</organism>
<evidence type="ECO:0000259" key="1">
    <source>
        <dbReference type="Pfam" id="PF07589"/>
    </source>
</evidence>
<feature type="domain" description="Choice-of-anchor A" evidence="2">
    <location>
        <begin position="53"/>
        <end position="250"/>
    </location>
</feature>
<dbReference type="Pfam" id="PF20597">
    <property type="entry name" value="pAdhesive_15"/>
    <property type="match status" value="1"/>
</dbReference>
<dbReference type="NCBIfam" id="TIGR02595">
    <property type="entry name" value="PEP_CTERM"/>
    <property type="match status" value="1"/>
</dbReference>
<dbReference type="AlphaFoldDB" id="A0YB94"/>
<dbReference type="OrthoDB" id="6399142at2"/>
<evidence type="ECO:0000313" key="4">
    <source>
        <dbReference type="Proteomes" id="UP000004931"/>
    </source>
</evidence>
<proteinExistence type="predicted"/>